<dbReference type="GO" id="GO:0004553">
    <property type="term" value="F:hydrolase activity, hydrolyzing O-glycosyl compounds"/>
    <property type="evidence" value="ECO:0007669"/>
    <property type="project" value="InterPro"/>
</dbReference>
<dbReference type="Proteomes" id="UP000175691">
    <property type="component" value="Unassembled WGS sequence"/>
</dbReference>
<gene>
    <name evidence="6" type="ORF">BFC18_12000</name>
</gene>
<dbReference type="Gene3D" id="1.10.530.10">
    <property type="match status" value="1"/>
</dbReference>
<evidence type="ECO:0000256" key="1">
    <source>
        <dbReference type="ARBA" id="ARBA00007734"/>
    </source>
</evidence>
<feature type="domain" description="Transglycosylase SLT" evidence="4">
    <location>
        <begin position="501"/>
        <end position="607"/>
    </location>
</feature>
<proteinExistence type="inferred from homology"/>
<comment type="caution">
    <text evidence="6">The sequence shown here is derived from an EMBL/GenBank/DDBJ whole genome shotgun (WGS) entry which is preliminary data.</text>
</comment>
<dbReference type="InterPro" id="IPR008258">
    <property type="entry name" value="Transglycosylase_SLT_dom_1"/>
</dbReference>
<evidence type="ECO:0000313" key="7">
    <source>
        <dbReference type="Proteomes" id="UP000175691"/>
    </source>
</evidence>
<sequence>MQVFAFTRMKCLTFSSLALVSWLSVFACKASAQDTTELAAQRAQFIALEKQLGRASRQKVKQLEDEVEALSSYPLYPYLLRQQIDQRMDMAHRDDIEAFLLNYHNQPFTYGLRGRWLRYLAKHNEKKAFLANYRDGMGTTITCQYLQYQLQDAAQPDYWLDKVEPLWLAGDSQPDECDPVFRRWQKAGRLTDDLILGRIEKAALVGNPKLVPYLKGKLPLSKHYLADLWLQIRTSSSLVLKKSRFPLKNKQIESKMLAYGMEKLGWKDPKAAIKAWYLWQPYNVFSKQQYIDVSRAIALSLAIGDEPEADEWLKRADIDGAAEDVKRWHMSYLLRHERWQDVLDLIAQAPATIQQDEAYRYWEARSLEALGLPEQAEERYRKLAGERHYYGFMASARVNQQPTLRHAETPRSDETIAMIANRPAAKRAKEFLELGRLIDARREWHYMVTSLETSQVKDAALLANEWGWFDQAIISFTQSGFMDDVEKRFPMAYADRFNDVGRTFDIQPAFAMAIARRESSFMVDAVSPTGARGLMQLMPGTARYIAEKKVSSDELFDADQNVHFGVQYLRYLMDKMGDNPVLVSASYNAGWRRVMKWLPEGKTMETDIWIDTIPYKETRNYVKAVMAYRYIYEHQMGESSGIFEKLARSAIPPVDGLMGPGSASGSTFAPK</sequence>
<feature type="chain" id="PRO_5009209620" evidence="3">
    <location>
        <begin position="33"/>
        <end position="671"/>
    </location>
</feature>
<dbReference type="Pfam" id="PF01464">
    <property type="entry name" value="SLT"/>
    <property type="match status" value="1"/>
</dbReference>
<evidence type="ECO:0000256" key="2">
    <source>
        <dbReference type="ARBA" id="ARBA00022729"/>
    </source>
</evidence>
<dbReference type="RefSeq" id="WP_070125557.1">
    <property type="nucleotide sequence ID" value="NZ_MDHN01000025.1"/>
</dbReference>
<dbReference type="EMBL" id="MDHN01000025">
    <property type="protein sequence ID" value="OFC70731.1"/>
    <property type="molecule type" value="Genomic_DNA"/>
</dbReference>
<comment type="similarity">
    <text evidence="1">Belongs to the transglycosylase Slt family.</text>
</comment>
<dbReference type="AlphaFoldDB" id="A0A1E7ZB97"/>
<dbReference type="SUPFAM" id="SSF53955">
    <property type="entry name" value="Lysozyme-like"/>
    <property type="match status" value="1"/>
</dbReference>
<dbReference type="InterPro" id="IPR023346">
    <property type="entry name" value="Lysozyme-like_dom_sf"/>
</dbReference>
<dbReference type="Pfam" id="PF14718">
    <property type="entry name" value="SLT_L"/>
    <property type="match status" value="1"/>
</dbReference>
<evidence type="ECO:0000259" key="4">
    <source>
        <dbReference type="Pfam" id="PF01464"/>
    </source>
</evidence>
<name>A0A1E7ZB97_9ALTE</name>
<feature type="domain" description="Lytic transglycosylase superhelical linker" evidence="5">
    <location>
        <begin position="419"/>
        <end position="485"/>
    </location>
</feature>
<feature type="signal peptide" evidence="3">
    <location>
        <begin position="1"/>
        <end position="32"/>
    </location>
</feature>
<dbReference type="Gene3D" id="1.10.1240.20">
    <property type="entry name" value="Lytic transglycosylase, superhelical linker domain"/>
    <property type="match status" value="1"/>
</dbReference>
<reference evidence="6 7" key="1">
    <citation type="submission" date="2016-08" db="EMBL/GenBank/DDBJ databases">
        <authorList>
            <person name="Seilhamer J.J."/>
        </authorList>
    </citation>
    <scope>NUCLEOTIDE SEQUENCE [LARGE SCALE GENOMIC DNA]</scope>
    <source>
        <strain evidence="6 7">KCTC 42603</strain>
    </source>
</reference>
<evidence type="ECO:0000313" key="6">
    <source>
        <dbReference type="EMBL" id="OFC70731.1"/>
    </source>
</evidence>
<dbReference type="InterPro" id="IPR012289">
    <property type="entry name" value="Lytic_TGlycosylase_superhlx_L"/>
</dbReference>
<keyword evidence="7" id="KW-1185">Reference proteome</keyword>
<dbReference type="CDD" id="cd13401">
    <property type="entry name" value="Slt70-like"/>
    <property type="match status" value="1"/>
</dbReference>
<dbReference type="InterPro" id="IPR037061">
    <property type="entry name" value="Lytic_TGlycoase_superhlx_L_sf"/>
</dbReference>
<accession>A0A1E7ZB97</accession>
<organism evidence="6 7">
    <name type="scientific">Alteromonas confluentis</name>
    <dbReference type="NCBI Taxonomy" id="1656094"/>
    <lineage>
        <taxon>Bacteria</taxon>
        <taxon>Pseudomonadati</taxon>
        <taxon>Pseudomonadota</taxon>
        <taxon>Gammaproteobacteria</taxon>
        <taxon>Alteromonadales</taxon>
        <taxon>Alteromonadaceae</taxon>
        <taxon>Alteromonas/Salinimonas group</taxon>
        <taxon>Alteromonas</taxon>
    </lineage>
</organism>
<dbReference type="InterPro" id="IPR008939">
    <property type="entry name" value="Lytic_TGlycosylase_superhlx_U"/>
</dbReference>
<dbReference type="PANTHER" id="PTHR37423:SF5">
    <property type="entry name" value="SOLUBLE LYTIC MUREIN TRANSGLYCOSYLASE"/>
    <property type="match status" value="1"/>
</dbReference>
<dbReference type="SUPFAM" id="SSF48435">
    <property type="entry name" value="Bacterial muramidases"/>
    <property type="match status" value="1"/>
</dbReference>
<dbReference type="GO" id="GO:0042597">
    <property type="term" value="C:periplasmic space"/>
    <property type="evidence" value="ECO:0007669"/>
    <property type="project" value="InterPro"/>
</dbReference>
<dbReference type="STRING" id="1656094.BFC18_12000"/>
<evidence type="ECO:0000259" key="5">
    <source>
        <dbReference type="Pfam" id="PF14718"/>
    </source>
</evidence>
<dbReference type="OrthoDB" id="92254at2"/>
<keyword evidence="2 3" id="KW-0732">Signal</keyword>
<dbReference type="PANTHER" id="PTHR37423">
    <property type="entry name" value="SOLUBLE LYTIC MUREIN TRANSGLYCOSYLASE-RELATED"/>
    <property type="match status" value="1"/>
</dbReference>
<protein>
    <submittedName>
        <fullName evidence="6">Murein transglycosylase</fullName>
    </submittedName>
</protein>
<evidence type="ECO:0000256" key="3">
    <source>
        <dbReference type="SAM" id="SignalP"/>
    </source>
</evidence>
<dbReference type="Gene3D" id="1.25.20.10">
    <property type="entry name" value="Bacterial muramidases"/>
    <property type="match status" value="1"/>
</dbReference>